<dbReference type="RefSeq" id="WP_379140593.1">
    <property type="nucleotide sequence ID" value="NZ_JBHUEN010000013.1"/>
</dbReference>
<evidence type="ECO:0000313" key="11">
    <source>
        <dbReference type="EMBL" id="MFD1881060.1"/>
    </source>
</evidence>
<dbReference type="InterPro" id="IPR039910">
    <property type="entry name" value="D15-like"/>
</dbReference>
<evidence type="ECO:0000256" key="9">
    <source>
        <dbReference type="NCBIfam" id="TIGR03303"/>
    </source>
</evidence>
<comment type="subunit">
    <text evidence="8">Part of the Bam complex.</text>
</comment>
<dbReference type="InterPro" id="IPR000184">
    <property type="entry name" value="Bac_surfAg_D15"/>
</dbReference>
<dbReference type="Gene3D" id="2.40.160.50">
    <property type="entry name" value="membrane protein fhac: a member of the omp85/tpsb transporter family"/>
    <property type="match status" value="1"/>
</dbReference>
<dbReference type="PANTHER" id="PTHR12815:SF23">
    <property type="entry name" value="OUTER MEMBRANE PROTEIN ASSEMBLY FACTOR BAMA"/>
    <property type="match status" value="1"/>
</dbReference>
<keyword evidence="5 8" id="KW-0677">Repeat</keyword>
<gene>
    <name evidence="8 11" type="primary">bamA</name>
    <name evidence="11" type="ORF">ACFSCT_04940</name>
</gene>
<dbReference type="Pfam" id="PF01103">
    <property type="entry name" value="Omp85"/>
    <property type="match status" value="1"/>
</dbReference>
<keyword evidence="12" id="KW-1185">Reference proteome</keyword>
<evidence type="ECO:0000256" key="5">
    <source>
        <dbReference type="ARBA" id="ARBA00022737"/>
    </source>
</evidence>
<dbReference type="Gene3D" id="3.10.20.310">
    <property type="entry name" value="membrane protein fhac"/>
    <property type="match status" value="5"/>
</dbReference>
<evidence type="ECO:0000259" key="10">
    <source>
        <dbReference type="PROSITE" id="PS51779"/>
    </source>
</evidence>
<evidence type="ECO:0000313" key="12">
    <source>
        <dbReference type="Proteomes" id="UP001597213"/>
    </source>
</evidence>
<dbReference type="NCBIfam" id="TIGR03303">
    <property type="entry name" value="OM_YaeT"/>
    <property type="match status" value="1"/>
</dbReference>
<dbReference type="Proteomes" id="UP001597213">
    <property type="component" value="Unassembled WGS sequence"/>
</dbReference>
<dbReference type="EMBL" id="JBHUEN010000013">
    <property type="protein sequence ID" value="MFD1881060.1"/>
    <property type="molecule type" value="Genomic_DNA"/>
</dbReference>
<evidence type="ECO:0000256" key="6">
    <source>
        <dbReference type="ARBA" id="ARBA00023136"/>
    </source>
</evidence>
<keyword evidence="7 8" id="KW-0998">Cell outer membrane</keyword>
<name>A0ABW4R4W1_9RHOB</name>
<sequence>MTRSNGRARGPAAGNRRSSRTGLGRAAALVTAISLAVPVGFVPAPAAAFVFNSIRIEGNQRIEPQTIISYANIPRGAQVSAGQVNDAVQRLQNSGLFETVEIIPQGSTLVIRVSEYPTINVISIEGNRRIKDEQLSSVIKSQANRVFSPATAESDAEEMAKVYASQGRLAARIDPKVIRRANNRVDLVFEVREGDVTEIERITFTGNRTFSDRRLRQVLETKQAGLLRAFIKRDTYLPDRIGLDERLLTDFYRSRGYADFKVQGIAPEIARERDAFFITFNIQEGPRYTFGNVNVISEIPGVDAAPFSAQNRVRPGQVYNPTDIDNSIRRMESVAIQQGQNFVNIEPRITRNLRNQTLDLTFALTRGPRIFVERIDIEGNTTTLDEVIRRQFNTVEGDPFNPREIRNAAERVRALGYFSDAQVQSREGSTPQQVIVDVNVEEQPTGSLTFGVSYGANTGAGFNAALSEQNFLGRGQQVQLSFSTGRDNQNSSFTFVEPYFLGRDLKAKFSTWYITTDRQNAEYNTRSAGISPALEFPVSQNGRLELRYKLSKDTLFDVDPIHTDPEDGKLVGSSPILKREEGSRWTSALGYSYTYDTRITKLDPETNYVLRWSQDFAGVGGDVKSVTSSLFAGVESTAWRPEVTLTGQFEAGAIHMLSNQKSRVTDRFKGAAKIRGFAPGGMGPRDLAAPNKDVLGGNFFWVARAEARFPIGLPEEYGIQGGLFADIGSVWGLDDRDGANGVQVDDRMHVRATVGVSMFWDTPIGPLRFNLSKALKKEDYDKAQSFDLTIQSSF</sequence>
<evidence type="ECO:0000256" key="1">
    <source>
        <dbReference type="ARBA" id="ARBA00004370"/>
    </source>
</evidence>
<comment type="caution">
    <text evidence="11">The sequence shown here is derived from an EMBL/GenBank/DDBJ whole genome shotgun (WGS) entry which is preliminary data.</text>
</comment>
<dbReference type="PANTHER" id="PTHR12815">
    <property type="entry name" value="SORTING AND ASSEMBLY MACHINERY SAMM50 PROTEIN FAMILY MEMBER"/>
    <property type="match status" value="1"/>
</dbReference>
<dbReference type="Pfam" id="PF07244">
    <property type="entry name" value="POTRA"/>
    <property type="match status" value="4"/>
</dbReference>
<feature type="domain" description="POTRA" evidence="10">
    <location>
        <begin position="49"/>
        <end position="116"/>
    </location>
</feature>
<dbReference type="InterPro" id="IPR010827">
    <property type="entry name" value="BamA/TamA_POTRA"/>
</dbReference>
<evidence type="ECO:0000256" key="7">
    <source>
        <dbReference type="ARBA" id="ARBA00023237"/>
    </source>
</evidence>
<keyword evidence="6 8" id="KW-0472">Membrane</keyword>
<comment type="similarity">
    <text evidence="8">Belongs to the BamA family.</text>
</comment>
<keyword evidence="3 8" id="KW-0812">Transmembrane</keyword>
<dbReference type="HAMAP" id="MF_01430">
    <property type="entry name" value="OM_assembly_BamA"/>
    <property type="match status" value="1"/>
</dbReference>
<keyword evidence="4 8" id="KW-0732">Signal</keyword>
<feature type="domain" description="POTRA" evidence="10">
    <location>
        <begin position="370"/>
        <end position="443"/>
    </location>
</feature>
<dbReference type="InterPro" id="IPR023707">
    <property type="entry name" value="OM_assembly_BamA"/>
</dbReference>
<protein>
    <recommendedName>
        <fullName evidence="8 9">Outer membrane protein assembly factor BamA</fullName>
    </recommendedName>
</protein>
<evidence type="ECO:0000256" key="8">
    <source>
        <dbReference type="HAMAP-Rule" id="MF_01430"/>
    </source>
</evidence>
<comment type="subcellular location">
    <subcellularLocation>
        <location evidence="8">Cell outer membrane</location>
    </subcellularLocation>
    <subcellularLocation>
        <location evidence="1">Membrane</location>
    </subcellularLocation>
</comment>
<dbReference type="PROSITE" id="PS51779">
    <property type="entry name" value="POTRA"/>
    <property type="match status" value="3"/>
</dbReference>
<dbReference type="InterPro" id="IPR034746">
    <property type="entry name" value="POTRA"/>
</dbReference>
<comment type="function">
    <text evidence="8">Part of the outer membrane protein assembly complex, which is involved in assembly and insertion of beta-barrel proteins into the outer membrane.</text>
</comment>
<organism evidence="11 12">
    <name type="scientific">Paracoccus pacificus</name>
    <dbReference type="NCBI Taxonomy" id="1463598"/>
    <lineage>
        <taxon>Bacteria</taxon>
        <taxon>Pseudomonadati</taxon>
        <taxon>Pseudomonadota</taxon>
        <taxon>Alphaproteobacteria</taxon>
        <taxon>Rhodobacterales</taxon>
        <taxon>Paracoccaceae</taxon>
        <taxon>Paracoccus</taxon>
    </lineage>
</organism>
<evidence type="ECO:0000256" key="3">
    <source>
        <dbReference type="ARBA" id="ARBA00022692"/>
    </source>
</evidence>
<reference evidence="12" key="1">
    <citation type="journal article" date="2019" name="Int. J. Syst. Evol. Microbiol.">
        <title>The Global Catalogue of Microorganisms (GCM) 10K type strain sequencing project: providing services to taxonomists for standard genome sequencing and annotation.</title>
        <authorList>
            <consortium name="The Broad Institute Genomics Platform"/>
            <consortium name="The Broad Institute Genome Sequencing Center for Infectious Disease"/>
            <person name="Wu L."/>
            <person name="Ma J."/>
        </authorList>
    </citation>
    <scope>NUCLEOTIDE SEQUENCE [LARGE SCALE GENOMIC DNA]</scope>
    <source>
        <strain evidence="12">CCUG 56029</strain>
    </source>
</reference>
<feature type="domain" description="POTRA" evidence="10">
    <location>
        <begin position="117"/>
        <end position="194"/>
    </location>
</feature>
<keyword evidence="2 8" id="KW-1134">Transmembrane beta strand</keyword>
<dbReference type="PIRSF" id="PIRSF006076">
    <property type="entry name" value="OM_assembly_OMP85"/>
    <property type="match status" value="1"/>
</dbReference>
<evidence type="ECO:0000256" key="4">
    <source>
        <dbReference type="ARBA" id="ARBA00022729"/>
    </source>
</evidence>
<proteinExistence type="inferred from homology"/>
<accession>A0ABW4R4W1</accession>
<evidence type="ECO:0000256" key="2">
    <source>
        <dbReference type="ARBA" id="ARBA00022452"/>
    </source>
</evidence>